<gene>
    <name evidence="3" type="ORF">EGW08_006877</name>
</gene>
<feature type="compositionally biased region" description="Polar residues" evidence="2">
    <location>
        <begin position="568"/>
        <end position="609"/>
    </location>
</feature>
<dbReference type="AlphaFoldDB" id="A0A3S1C7S6"/>
<feature type="compositionally biased region" description="Basic and acidic residues" evidence="2">
    <location>
        <begin position="490"/>
        <end position="504"/>
    </location>
</feature>
<evidence type="ECO:0000313" key="4">
    <source>
        <dbReference type="Proteomes" id="UP000271974"/>
    </source>
</evidence>
<dbReference type="PANTHER" id="PTHR12372:SF7">
    <property type="entry name" value="PROTEIN PECANEX"/>
    <property type="match status" value="1"/>
</dbReference>
<keyword evidence="1" id="KW-0812">Transmembrane</keyword>
<feature type="region of interest" description="Disordered" evidence="2">
    <location>
        <begin position="558"/>
        <end position="651"/>
    </location>
</feature>
<dbReference type="EMBL" id="RQTK01000173">
    <property type="protein sequence ID" value="RUS85334.1"/>
    <property type="molecule type" value="Genomic_DNA"/>
</dbReference>
<feature type="compositionally biased region" description="Basic residues" evidence="2">
    <location>
        <begin position="269"/>
        <end position="281"/>
    </location>
</feature>
<feature type="transmembrane region" description="Helical" evidence="1">
    <location>
        <begin position="57"/>
        <end position="77"/>
    </location>
</feature>
<feature type="non-terminal residue" evidence="3">
    <location>
        <position position="807"/>
    </location>
</feature>
<accession>A0A3S1C7S6</accession>
<feature type="compositionally biased region" description="Basic and acidic residues" evidence="2">
    <location>
        <begin position="321"/>
        <end position="341"/>
    </location>
</feature>
<evidence type="ECO:0000256" key="1">
    <source>
        <dbReference type="RuleBase" id="RU367089"/>
    </source>
</evidence>
<feature type="compositionally biased region" description="Basic residues" evidence="2">
    <location>
        <begin position="750"/>
        <end position="761"/>
    </location>
</feature>
<comment type="caution">
    <text evidence="1">Lacks conserved residue(s) required for the propagation of feature annotation.</text>
</comment>
<feature type="compositionally biased region" description="Polar residues" evidence="2">
    <location>
        <begin position="395"/>
        <end position="416"/>
    </location>
</feature>
<keyword evidence="1" id="KW-0472">Membrane</keyword>
<dbReference type="OrthoDB" id="10037631at2759"/>
<reference evidence="3 4" key="1">
    <citation type="submission" date="2019-01" db="EMBL/GenBank/DDBJ databases">
        <title>A draft genome assembly of the solar-powered sea slug Elysia chlorotica.</title>
        <authorList>
            <person name="Cai H."/>
            <person name="Li Q."/>
            <person name="Fang X."/>
            <person name="Li J."/>
            <person name="Curtis N.E."/>
            <person name="Altenburger A."/>
            <person name="Shibata T."/>
            <person name="Feng M."/>
            <person name="Maeda T."/>
            <person name="Schwartz J.A."/>
            <person name="Shigenobu S."/>
            <person name="Lundholm N."/>
            <person name="Nishiyama T."/>
            <person name="Yang H."/>
            <person name="Hasebe M."/>
            <person name="Li S."/>
            <person name="Pierce S.K."/>
            <person name="Wang J."/>
        </authorList>
    </citation>
    <scope>NUCLEOTIDE SEQUENCE [LARGE SCALE GENOMIC DNA]</scope>
    <source>
        <strain evidence="3">EC2010</strain>
        <tissue evidence="3">Whole organism of an adult</tissue>
    </source>
</reference>
<feature type="compositionally biased region" description="Acidic residues" evidence="2">
    <location>
        <begin position="529"/>
        <end position="541"/>
    </location>
</feature>
<evidence type="ECO:0000256" key="2">
    <source>
        <dbReference type="SAM" id="MobiDB-lite"/>
    </source>
</evidence>
<comment type="caution">
    <text evidence="3">The sequence shown here is derived from an EMBL/GenBank/DDBJ whole genome shotgun (WGS) entry which is preliminary data.</text>
</comment>
<feature type="region of interest" description="Disordered" evidence="2">
    <location>
        <begin position="92"/>
        <end position="117"/>
    </location>
</feature>
<dbReference type="InterPro" id="IPR039797">
    <property type="entry name" value="Pecanex"/>
</dbReference>
<feature type="region of interest" description="Disordered" evidence="2">
    <location>
        <begin position="683"/>
        <end position="807"/>
    </location>
</feature>
<keyword evidence="1" id="KW-1133">Transmembrane helix</keyword>
<protein>
    <recommendedName>
        <fullName evidence="1">Pecanex-like protein</fullName>
    </recommendedName>
</protein>
<feature type="transmembrane region" description="Helical" evidence="1">
    <location>
        <begin position="34"/>
        <end position="51"/>
    </location>
</feature>
<dbReference type="GO" id="GO:0016020">
    <property type="term" value="C:membrane"/>
    <property type="evidence" value="ECO:0007669"/>
    <property type="project" value="UniProtKB-SubCell"/>
</dbReference>
<comment type="subcellular location">
    <subcellularLocation>
        <location evidence="1">Membrane</location>
        <topology evidence="1">Multi-pass membrane protein</topology>
    </subcellularLocation>
</comment>
<feature type="compositionally biased region" description="Polar residues" evidence="2">
    <location>
        <begin position="630"/>
        <end position="646"/>
    </location>
</feature>
<evidence type="ECO:0000313" key="3">
    <source>
        <dbReference type="EMBL" id="RUS85334.1"/>
    </source>
</evidence>
<proteinExistence type="inferred from homology"/>
<dbReference type="PANTHER" id="PTHR12372">
    <property type="entry name" value="PECANEX"/>
    <property type="match status" value="1"/>
</dbReference>
<dbReference type="Proteomes" id="UP000271974">
    <property type="component" value="Unassembled WGS sequence"/>
</dbReference>
<feature type="region of interest" description="Disordered" evidence="2">
    <location>
        <begin position="264"/>
        <end position="424"/>
    </location>
</feature>
<feature type="compositionally biased region" description="Basic and acidic residues" evidence="2">
    <location>
        <begin position="706"/>
        <end position="729"/>
    </location>
</feature>
<feature type="compositionally biased region" description="Basic residues" evidence="2">
    <location>
        <begin position="364"/>
        <end position="377"/>
    </location>
</feature>
<comment type="similarity">
    <text evidence="1">Belongs to the pecanex family.</text>
</comment>
<feature type="region of interest" description="Disordered" evidence="2">
    <location>
        <begin position="485"/>
        <end position="546"/>
    </location>
</feature>
<sequence length="807" mass="88144">MGSHVLDVLRQGILASITGGWFYDPQQQIFCNTFHFYLWVFLLAFPLILYSTVEASVLVWSLYCLIIGAIFALIKLVNFKLHHLFDTGEAETETTAEDEQEGSKAAPDVTARQGSGDTKDAECIEMQSLGANNGGDHLIPLSTVSSQLEMGKDYSNEPLPSPVEAAQAKKVDNAPLAEAEREDLVALETGRKLKHQYSSSGNEDGDSMRQAVDISKTIVTEAEIENTVPCSIASEGNKAVFCNVSAATPTQWLDDEGIILTMDSSDRRAARRRNSKNKNRKPVIDTQKCGPKVVLSTFENTNDKQEKVLNTGKKPTSGDRGISDDKTHDSTDNRSDEEKQSLGKKNICNSEESNEDSEVAIPKLRQRRDRRAVRRSKSTMEWSPRAPTAPAKAKLSSQSLNMPQGPDSNSLPVLQQSTSSCSDWSDVSFGEVEIPDSSLPSCGPMDIFVSMTNSSKSNGLAMAPSAGESSGSTIVARSAIAVVQPVQDVQDQRLCSDYKKDKPGSPEPRPAMVSNVKPASSSSSSPPQPDDDDDDDDIDEDGSGHADVLGLSYVYNVWPPRSHDVDTDSLTSGGVDTVSPPTESSSSANVDCEKSQPQGDASTSFSPSTEDLALMRSQGAIPKKLRSRSTRQNQASKEIASPSSTDLPDPEEIRRRLIEILWDPDQHTEELRQLQQFVKLKKNQNESTDTTTSKDKVEGSQSKLNVSKEEETVSDKNLKTSSIEDERKTASTPTEFSALLPATHLLNRPTNRRARRRRGGRRQAQQQRRTSSPPMAALNTVIGEGGHIATSHDDTTDGAVHWFQDEQ</sequence>
<organism evidence="3 4">
    <name type="scientific">Elysia chlorotica</name>
    <name type="common">Eastern emerald elysia</name>
    <name type="synonym">Sea slug</name>
    <dbReference type="NCBI Taxonomy" id="188477"/>
    <lineage>
        <taxon>Eukaryota</taxon>
        <taxon>Metazoa</taxon>
        <taxon>Spiralia</taxon>
        <taxon>Lophotrochozoa</taxon>
        <taxon>Mollusca</taxon>
        <taxon>Gastropoda</taxon>
        <taxon>Heterobranchia</taxon>
        <taxon>Euthyneura</taxon>
        <taxon>Panpulmonata</taxon>
        <taxon>Sacoglossa</taxon>
        <taxon>Placobranchoidea</taxon>
        <taxon>Plakobranchidae</taxon>
        <taxon>Elysia</taxon>
    </lineage>
</organism>
<name>A0A3S1C7S6_ELYCH</name>
<keyword evidence="4" id="KW-1185">Reference proteome</keyword>